<organism evidence="1 2">
    <name type="scientific">Deinococcus rhizophilus</name>
    <dbReference type="NCBI Taxonomy" id="3049544"/>
    <lineage>
        <taxon>Bacteria</taxon>
        <taxon>Thermotogati</taxon>
        <taxon>Deinococcota</taxon>
        <taxon>Deinococci</taxon>
        <taxon>Deinococcales</taxon>
        <taxon>Deinococcaceae</taxon>
        <taxon>Deinococcus</taxon>
    </lineage>
</organism>
<feature type="non-terminal residue" evidence="1">
    <location>
        <position position="1"/>
    </location>
</feature>
<sequence length="112" mass="11397">LRFCGVPPLVAAASGAGYGAFLRVCEAAGRPNLAGANMAYSRAAAGLAGGYPDVEALEDVRLGLALARLGEVAYVPGAGVGTSARRLSGGVLPFLWRHLLNLSGHTRGYFGP</sequence>
<comment type="caution">
    <text evidence="1">The sequence shown here is derived from an EMBL/GenBank/DDBJ whole genome shotgun (WGS) entry which is preliminary data.</text>
</comment>
<proteinExistence type="predicted"/>
<dbReference type="Proteomes" id="UP001302059">
    <property type="component" value="Unassembled WGS sequence"/>
</dbReference>
<name>A0ABT7JMZ9_9DEIO</name>
<reference evidence="1 2" key="1">
    <citation type="submission" date="2023-05" db="EMBL/GenBank/DDBJ databases">
        <authorList>
            <person name="Gao F."/>
        </authorList>
    </citation>
    <scope>NUCLEOTIDE SEQUENCE [LARGE SCALE GENOMIC DNA]</scope>
    <source>
        <strain evidence="1 2">MIMF12</strain>
    </source>
</reference>
<dbReference type="EMBL" id="JASNGB010000310">
    <property type="protein sequence ID" value="MDL2345813.1"/>
    <property type="molecule type" value="Genomic_DNA"/>
</dbReference>
<keyword evidence="2" id="KW-1185">Reference proteome</keyword>
<protein>
    <submittedName>
        <fullName evidence="1">Glycosyltransferase family 2 protein</fullName>
    </submittedName>
</protein>
<accession>A0ABT7JMZ9</accession>
<gene>
    <name evidence="1" type="ORF">QOL99_16910</name>
</gene>
<evidence type="ECO:0000313" key="1">
    <source>
        <dbReference type="EMBL" id="MDL2345813.1"/>
    </source>
</evidence>
<dbReference type="InterPro" id="IPR029044">
    <property type="entry name" value="Nucleotide-diphossugar_trans"/>
</dbReference>
<evidence type="ECO:0000313" key="2">
    <source>
        <dbReference type="Proteomes" id="UP001302059"/>
    </source>
</evidence>
<dbReference type="SUPFAM" id="SSF53448">
    <property type="entry name" value="Nucleotide-diphospho-sugar transferases"/>
    <property type="match status" value="1"/>
</dbReference>